<feature type="disulfide bond" evidence="13">
    <location>
        <begin position="30"/>
        <end position="45"/>
    </location>
</feature>
<evidence type="ECO:0000256" key="13">
    <source>
        <dbReference type="PIRSR" id="PIRSR601929-3"/>
    </source>
</evidence>
<feature type="binding site" evidence="12">
    <location>
        <position position="154"/>
    </location>
    <ligand>
        <name>Mn(2+)</name>
        <dbReference type="ChEBI" id="CHEBI:29035"/>
    </ligand>
</feature>
<dbReference type="InterPro" id="IPR006045">
    <property type="entry name" value="Cupin_1"/>
</dbReference>
<comment type="similarity">
    <text evidence="3 14">Belongs to the germin family.</text>
</comment>
<comment type="subcellular location">
    <subcellularLocation>
        <location evidence="2 14">Secreted</location>
        <location evidence="2 14">Extracellular space</location>
        <location evidence="2 14">Apoplast</location>
    </subcellularLocation>
</comment>
<feature type="binding site" evidence="12">
    <location>
        <position position="114"/>
    </location>
    <ligand>
        <name>Mn(2+)</name>
        <dbReference type="ChEBI" id="CHEBI:29035"/>
    </ligand>
</feature>
<evidence type="ECO:0000259" key="15">
    <source>
        <dbReference type="SMART" id="SM00835"/>
    </source>
</evidence>
<dbReference type="AlphaFoldDB" id="A0A811RNG6"/>
<feature type="binding site" evidence="12">
    <location>
        <position position="109"/>
    </location>
    <ligand>
        <name>Mn(2+)</name>
        <dbReference type="ChEBI" id="CHEBI:29035"/>
    </ligand>
</feature>
<dbReference type="EMBL" id="CAJGYO010000016">
    <property type="protein sequence ID" value="CAD6271414.1"/>
    <property type="molecule type" value="Genomic_DNA"/>
</dbReference>
<reference evidence="16" key="1">
    <citation type="submission" date="2020-10" db="EMBL/GenBank/DDBJ databases">
        <authorList>
            <person name="Han B."/>
            <person name="Lu T."/>
            <person name="Zhao Q."/>
            <person name="Huang X."/>
            <person name="Zhao Y."/>
        </authorList>
    </citation>
    <scope>NUCLEOTIDE SEQUENCE</scope>
</reference>
<dbReference type="FunFam" id="2.60.120.10:FF:000047">
    <property type="entry name" value="Auxin-binding protein ABP19a"/>
    <property type="match status" value="1"/>
</dbReference>
<keyword evidence="17" id="KW-1185">Reference proteome</keyword>
<dbReference type="InterPro" id="IPR011051">
    <property type="entry name" value="RmlC_Cupin_sf"/>
</dbReference>
<name>A0A811RNG6_9POAL</name>
<evidence type="ECO:0000256" key="8">
    <source>
        <dbReference type="ARBA" id="ARBA00022729"/>
    </source>
</evidence>
<evidence type="ECO:0000256" key="7">
    <source>
        <dbReference type="ARBA" id="ARBA00022723"/>
    </source>
</evidence>
<evidence type="ECO:0000256" key="3">
    <source>
        <dbReference type="ARBA" id="ARBA00007456"/>
    </source>
</evidence>
<comment type="function">
    <text evidence="1">May play a role in plant defense. Probably has no oxalate oxidase activity even if the active site is conserved.</text>
</comment>
<dbReference type="InterPro" id="IPR014710">
    <property type="entry name" value="RmlC-like_jellyroll"/>
</dbReference>
<proteinExistence type="inferred from homology"/>
<dbReference type="InterPro" id="IPR001929">
    <property type="entry name" value="Germin"/>
</dbReference>
<evidence type="ECO:0000256" key="5">
    <source>
        <dbReference type="ARBA" id="ARBA00022523"/>
    </source>
</evidence>
<evidence type="ECO:0000256" key="2">
    <source>
        <dbReference type="ARBA" id="ARBA00004271"/>
    </source>
</evidence>
<dbReference type="GO" id="GO:0030145">
    <property type="term" value="F:manganese ion binding"/>
    <property type="evidence" value="ECO:0007669"/>
    <property type="project" value="UniProtKB-UniRule"/>
</dbReference>
<keyword evidence="7 11" id="KW-0479">Metal-binding</keyword>
<keyword evidence="6 14" id="KW-0964">Secreted</keyword>
<evidence type="ECO:0000256" key="9">
    <source>
        <dbReference type="ARBA" id="ARBA00023157"/>
    </source>
</evidence>
<feature type="binding site" evidence="12">
    <location>
        <position position="107"/>
    </location>
    <ligand>
        <name>Mn(2+)</name>
        <dbReference type="ChEBI" id="CHEBI:29035"/>
    </ligand>
</feature>
<evidence type="ECO:0000256" key="14">
    <source>
        <dbReference type="RuleBase" id="RU366015"/>
    </source>
</evidence>
<dbReference type="InterPro" id="IPR019780">
    <property type="entry name" value="Germin_Mn-BS"/>
</dbReference>
<dbReference type="Pfam" id="PF00190">
    <property type="entry name" value="Cupin_1"/>
    <property type="match status" value="1"/>
</dbReference>
<comment type="caution">
    <text evidence="16">The sequence shown here is derived from an EMBL/GenBank/DDBJ whole genome shotgun (WGS) entry which is preliminary data.</text>
</comment>
<evidence type="ECO:0000256" key="6">
    <source>
        <dbReference type="ARBA" id="ARBA00022525"/>
    </source>
</evidence>
<evidence type="ECO:0000256" key="10">
    <source>
        <dbReference type="ARBA" id="ARBA00023211"/>
    </source>
</evidence>
<feature type="chain" id="PRO_5033111545" description="Germin-like protein" evidence="14">
    <location>
        <begin position="25"/>
        <end position="253"/>
    </location>
</feature>
<feature type="binding site" evidence="11">
    <location>
        <position position="109"/>
    </location>
    <ligand>
        <name>oxalate</name>
        <dbReference type="ChEBI" id="CHEBI:30623"/>
    </ligand>
</feature>
<dbReference type="PROSITE" id="PS00725">
    <property type="entry name" value="GERMIN"/>
    <property type="match status" value="1"/>
</dbReference>
<feature type="signal peptide" evidence="14">
    <location>
        <begin position="1"/>
        <end position="24"/>
    </location>
</feature>
<evidence type="ECO:0000256" key="11">
    <source>
        <dbReference type="PIRSR" id="PIRSR601929-1"/>
    </source>
</evidence>
<evidence type="ECO:0000313" key="16">
    <source>
        <dbReference type="EMBL" id="CAD6271414.1"/>
    </source>
</evidence>
<keyword evidence="9 13" id="KW-1015">Disulfide bond</keyword>
<keyword evidence="10 11" id="KW-0464">Manganese</keyword>
<keyword evidence="5 14" id="KW-0052">Apoplast</keyword>
<comment type="subunit">
    <text evidence="4">Oligomer (believed to be a pentamer but probably hexamer).</text>
</comment>
<dbReference type="GO" id="GO:0048046">
    <property type="term" value="C:apoplast"/>
    <property type="evidence" value="ECO:0007669"/>
    <property type="project" value="UniProtKB-SubCell"/>
</dbReference>
<feature type="domain" description="Cupin type-1" evidence="15">
    <location>
        <begin position="59"/>
        <end position="206"/>
    </location>
</feature>
<sequence length="253" mass="26683">MAKAELLLLAVVSTLSVLPFSSLAVYQDFCIADLAASATPGGYPCKPAKDVTADDFHYGGLGSPGTALKPFKISLGSAIVTTFPGLNGLGISAARMVMVPGGATPLHSHPGGTELIYVVEGSVVSGFISAALNRVYTKTLYAGDLMVLPRGQLHFQYSHGNATAVTLSSFSSDNPGLQILDFALFANDLPTEVVNKVTTLDELQVIKLKALFGGRGLGARTIYIPQSTVLRLEFAHGFVSEHVFSMLVMFVIM</sequence>
<dbReference type="PRINTS" id="PR00325">
    <property type="entry name" value="GERMIN"/>
</dbReference>
<feature type="binding site" evidence="11">
    <location>
        <position position="114"/>
    </location>
    <ligand>
        <name>oxalate</name>
        <dbReference type="ChEBI" id="CHEBI:30623"/>
    </ligand>
</feature>
<dbReference type="SMART" id="SM00835">
    <property type="entry name" value="Cupin_1"/>
    <property type="match status" value="1"/>
</dbReference>
<organism evidence="16 17">
    <name type="scientific">Miscanthus lutarioriparius</name>
    <dbReference type="NCBI Taxonomy" id="422564"/>
    <lineage>
        <taxon>Eukaryota</taxon>
        <taxon>Viridiplantae</taxon>
        <taxon>Streptophyta</taxon>
        <taxon>Embryophyta</taxon>
        <taxon>Tracheophyta</taxon>
        <taxon>Spermatophyta</taxon>
        <taxon>Magnoliopsida</taxon>
        <taxon>Liliopsida</taxon>
        <taxon>Poales</taxon>
        <taxon>Poaceae</taxon>
        <taxon>PACMAD clade</taxon>
        <taxon>Panicoideae</taxon>
        <taxon>Andropogonodae</taxon>
        <taxon>Andropogoneae</taxon>
        <taxon>Saccharinae</taxon>
        <taxon>Miscanthus</taxon>
    </lineage>
</organism>
<accession>A0A811RNG6</accession>
<evidence type="ECO:0000256" key="12">
    <source>
        <dbReference type="PIRSR" id="PIRSR601929-2"/>
    </source>
</evidence>
<dbReference type="Gene3D" id="2.60.120.10">
    <property type="entry name" value="Jelly Rolls"/>
    <property type="match status" value="1"/>
</dbReference>
<dbReference type="Proteomes" id="UP000604825">
    <property type="component" value="Unassembled WGS sequence"/>
</dbReference>
<dbReference type="OrthoDB" id="1921208at2759"/>
<dbReference type="PANTHER" id="PTHR31238">
    <property type="entry name" value="GERMIN-LIKE PROTEIN SUBFAMILY 3 MEMBER 3"/>
    <property type="match status" value="1"/>
</dbReference>
<keyword evidence="8 14" id="KW-0732">Signal</keyword>
<evidence type="ECO:0000313" key="17">
    <source>
        <dbReference type="Proteomes" id="UP000604825"/>
    </source>
</evidence>
<evidence type="ECO:0000256" key="4">
    <source>
        <dbReference type="ARBA" id="ARBA00011268"/>
    </source>
</evidence>
<evidence type="ECO:0000256" key="1">
    <source>
        <dbReference type="ARBA" id="ARBA00003629"/>
    </source>
</evidence>
<protein>
    <recommendedName>
        <fullName evidence="14">Germin-like protein</fullName>
    </recommendedName>
</protein>
<gene>
    <name evidence="16" type="ORF">NCGR_LOCUS54700</name>
</gene>
<dbReference type="CDD" id="cd02241">
    <property type="entry name" value="cupin_OxOx"/>
    <property type="match status" value="1"/>
</dbReference>
<dbReference type="SUPFAM" id="SSF51182">
    <property type="entry name" value="RmlC-like cupins"/>
    <property type="match status" value="1"/>
</dbReference>